<comment type="caution">
    <text evidence="6">The sequence shown here is derived from an EMBL/GenBank/DDBJ whole genome shotgun (WGS) entry which is preliminary data.</text>
</comment>
<evidence type="ECO:0000256" key="4">
    <source>
        <dbReference type="ARBA" id="ARBA00023002"/>
    </source>
</evidence>
<dbReference type="Pfam" id="PF01266">
    <property type="entry name" value="DAO"/>
    <property type="match status" value="1"/>
</dbReference>
<dbReference type="EMBL" id="NOXX01000220">
    <property type="protein sequence ID" value="OYQ40688.1"/>
    <property type="molecule type" value="Genomic_DNA"/>
</dbReference>
<dbReference type="SUPFAM" id="SSF51971">
    <property type="entry name" value="Nucleotide-binding domain"/>
    <property type="match status" value="1"/>
</dbReference>
<reference evidence="6 7" key="1">
    <citation type="submission" date="2017-07" db="EMBL/GenBank/DDBJ databases">
        <title>Flavobacterium cyanobacteriorum sp. nov., isolated from cyanobacterial aggregates in a eutrophic lake.</title>
        <authorList>
            <person name="Cai H."/>
        </authorList>
    </citation>
    <scope>NUCLEOTIDE SEQUENCE [LARGE SCALE GENOMIC DNA]</scope>
    <source>
        <strain evidence="6 7">TH167</strain>
    </source>
</reference>
<protein>
    <recommendedName>
        <fullName evidence="5">FAD dependent oxidoreductase domain-containing protein</fullName>
    </recommendedName>
</protein>
<evidence type="ECO:0000256" key="2">
    <source>
        <dbReference type="ARBA" id="ARBA00009410"/>
    </source>
</evidence>
<dbReference type="Gene3D" id="3.50.50.60">
    <property type="entry name" value="FAD/NAD(P)-binding domain"/>
    <property type="match status" value="1"/>
</dbReference>
<dbReference type="GO" id="GO:0016491">
    <property type="term" value="F:oxidoreductase activity"/>
    <property type="evidence" value="ECO:0007669"/>
    <property type="project" value="UniProtKB-KW"/>
</dbReference>
<evidence type="ECO:0000256" key="1">
    <source>
        <dbReference type="ARBA" id="ARBA00001974"/>
    </source>
</evidence>
<dbReference type="AlphaFoldDB" id="A0A255ZGR0"/>
<evidence type="ECO:0000259" key="5">
    <source>
        <dbReference type="Pfam" id="PF01266"/>
    </source>
</evidence>
<gene>
    <name evidence="6" type="ORF">CHX27_13130</name>
</gene>
<dbReference type="PANTHER" id="PTHR13847">
    <property type="entry name" value="SARCOSINE DEHYDROGENASE-RELATED"/>
    <property type="match status" value="1"/>
</dbReference>
<dbReference type="GO" id="GO:0005737">
    <property type="term" value="C:cytoplasm"/>
    <property type="evidence" value="ECO:0007669"/>
    <property type="project" value="TreeGrafter"/>
</dbReference>
<name>A0A255ZGR0_9FLAO</name>
<dbReference type="SUPFAM" id="SSF54373">
    <property type="entry name" value="FAD-linked reductases, C-terminal domain"/>
    <property type="match status" value="1"/>
</dbReference>
<dbReference type="OrthoDB" id="214253at2"/>
<organism evidence="6 7">
    <name type="scientific">Flavobacterium aurantiibacter</name>
    <dbReference type="NCBI Taxonomy" id="2023067"/>
    <lineage>
        <taxon>Bacteria</taxon>
        <taxon>Pseudomonadati</taxon>
        <taxon>Bacteroidota</taxon>
        <taxon>Flavobacteriia</taxon>
        <taxon>Flavobacteriales</taxon>
        <taxon>Flavobacteriaceae</taxon>
        <taxon>Flavobacterium</taxon>
    </lineage>
</organism>
<proteinExistence type="inferred from homology"/>
<keyword evidence="4" id="KW-0560">Oxidoreductase</keyword>
<dbReference type="Gene3D" id="3.30.9.10">
    <property type="entry name" value="D-Amino Acid Oxidase, subunit A, domain 2"/>
    <property type="match status" value="1"/>
</dbReference>
<accession>A0A255ZGR0</accession>
<dbReference type="InterPro" id="IPR036188">
    <property type="entry name" value="FAD/NAD-bd_sf"/>
</dbReference>
<dbReference type="InterPro" id="IPR006076">
    <property type="entry name" value="FAD-dep_OxRdtase"/>
</dbReference>
<evidence type="ECO:0000313" key="7">
    <source>
        <dbReference type="Proteomes" id="UP000216035"/>
    </source>
</evidence>
<keyword evidence="7" id="KW-1185">Reference proteome</keyword>
<sequence length="347" mass="39215">MLDFIIVGNGLAALAFAEVLLQNNCSFVVFGDSKLKSSRVAAGLYNPLIVKRYRPLQDAVDQIDFLRSFYSRAEQRLCAKFHHEKLTLRKFVSIAEQNDWFEHADKPQLANLLSNDLFTSAIEGIDSPFQYGVVNYTGHLDTNVFITKYQTFLANSGCFIAESFIYADLEFSSEFVTYHEFQASNVIFAEGYGVNQNPYFNFVSVPGTKGEGITIHAPQLKLTEIINSGVFILPLGNDLFKVGATYEWTDKTEQTTAAAREELTMRLKQVIQCDFEIVDQWAGVRPTTPDRKAIVGNHPQFPQLHILNGLGTRGVMLGPTMAKLLYDHIVDKKEIPTYLQAKRFWKQ</sequence>
<keyword evidence="3" id="KW-0285">Flavoprotein</keyword>
<feature type="domain" description="FAD dependent oxidoreductase" evidence="5">
    <location>
        <begin position="3"/>
        <end position="326"/>
    </location>
</feature>
<comment type="similarity">
    <text evidence="2">Belongs to the DadA oxidoreductase family.</text>
</comment>
<dbReference type="PANTHER" id="PTHR13847:SF286">
    <property type="entry name" value="D-AMINO ACID DEHYDROGENASE"/>
    <property type="match status" value="1"/>
</dbReference>
<evidence type="ECO:0000313" key="6">
    <source>
        <dbReference type="EMBL" id="OYQ40688.1"/>
    </source>
</evidence>
<dbReference type="Proteomes" id="UP000216035">
    <property type="component" value="Unassembled WGS sequence"/>
</dbReference>
<evidence type="ECO:0000256" key="3">
    <source>
        <dbReference type="ARBA" id="ARBA00022630"/>
    </source>
</evidence>
<comment type="cofactor">
    <cofactor evidence="1">
        <name>FAD</name>
        <dbReference type="ChEBI" id="CHEBI:57692"/>
    </cofactor>
</comment>